<dbReference type="GO" id="GO:0003677">
    <property type="term" value="F:DNA binding"/>
    <property type="evidence" value="ECO:0007669"/>
    <property type="project" value="UniProtKB-UniRule"/>
</dbReference>
<dbReference type="OrthoDB" id="3193022at2"/>
<sequence>MTDDPRALRSRRRLQGALRGLLEREELTEIGVSELCRAAGVHRTTFYGHYTNVGDVASDLYASWLDDAAEFPVAPSDTVDALAARYVEATNAVLRSVTAERRTLRALLASEFSLAFRRRLQSLFDARIAEAIAQFRRRGLDAEFDDALATAFVGGGFVGAVLLWVMSDENDEESYTRGILVHTPAWWPRVD</sequence>
<evidence type="ECO:0000256" key="3">
    <source>
        <dbReference type="SAM" id="Phobius"/>
    </source>
</evidence>
<name>A0A6I6E6C3_9MICO</name>
<dbReference type="EMBL" id="CP032550">
    <property type="protein sequence ID" value="QGU27221.1"/>
    <property type="molecule type" value="Genomic_DNA"/>
</dbReference>
<organism evidence="5 6">
    <name type="scientific">Microbacterium oryzae</name>
    <dbReference type="NCBI Taxonomy" id="743009"/>
    <lineage>
        <taxon>Bacteria</taxon>
        <taxon>Bacillati</taxon>
        <taxon>Actinomycetota</taxon>
        <taxon>Actinomycetes</taxon>
        <taxon>Micrococcales</taxon>
        <taxon>Microbacteriaceae</taxon>
        <taxon>Microbacterium</taxon>
    </lineage>
</organism>
<dbReference type="Proteomes" id="UP000422989">
    <property type="component" value="Chromosome"/>
</dbReference>
<dbReference type="InterPro" id="IPR009057">
    <property type="entry name" value="Homeodomain-like_sf"/>
</dbReference>
<keyword evidence="3" id="KW-1133">Transmembrane helix</keyword>
<feature type="transmembrane region" description="Helical" evidence="3">
    <location>
        <begin position="147"/>
        <end position="166"/>
    </location>
</feature>
<gene>
    <name evidence="5" type="ORF">D7D94_05725</name>
</gene>
<dbReference type="PROSITE" id="PS50977">
    <property type="entry name" value="HTH_TETR_2"/>
    <property type="match status" value="1"/>
</dbReference>
<evidence type="ECO:0000313" key="5">
    <source>
        <dbReference type="EMBL" id="QGU27221.1"/>
    </source>
</evidence>
<feature type="DNA-binding region" description="H-T-H motif" evidence="2">
    <location>
        <begin position="31"/>
        <end position="50"/>
    </location>
</feature>
<evidence type="ECO:0000259" key="4">
    <source>
        <dbReference type="PROSITE" id="PS50977"/>
    </source>
</evidence>
<dbReference type="Gene3D" id="1.10.357.10">
    <property type="entry name" value="Tetracycline Repressor, domain 2"/>
    <property type="match status" value="1"/>
</dbReference>
<feature type="domain" description="HTH tetR-type" evidence="4">
    <location>
        <begin position="8"/>
        <end position="68"/>
    </location>
</feature>
<keyword evidence="6" id="KW-1185">Reference proteome</keyword>
<keyword evidence="3" id="KW-0812">Transmembrane</keyword>
<evidence type="ECO:0000256" key="2">
    <source>
        <dbReference type="PROSITE-ProRule" id="PRU00335"/>
    </source>
</evidence>
<evidence type="ECO:0000313" key="6">
    <source>
        <dbReference type="Proteomes" id="UP000422989"/>
    </source>
</evidence>
<protein>
    <submittedName>
        <fullName evidence="5">TetR/AcrR family transcriptional regulator</fullName>
    </submittedName>
</protein>
<dbReference type="RefSeq" id="WP_156241713.1">
    <property type="nucleotide sequence ID" value="NZ_BAAAZL010000006.1"/>
</dbReference>
<evidence type="ECO:0000256" key="1">
    <source>
        <dbReference type="ARBA" id="ARBA00023125"/>
    </source>
</evidence>
<reference evidence="5 6" key="1">
    <citation type="submission" date="2018-09" db="EMBL/GenBank/DDBJ databases">
        <title>Whole genome sequencing of Microbacterium oryzae strain MB-10T.</title>
        <authorList>
            <person name="Das S.K."/>
        </authorList>
    </citation>
    <scope>NUCLEOTIDE SEQUENCE [LARGE SCALE GENOMIC DNA]</scope>
    <source>
        <strain evidence="5 6">MB-10</strain>
    </source>
</reference>
<dbReference type="KEGG" id="moj:D7D94_05725"/>
<proteinExistence type="predicted"/>
<keyword evidence="1 2" id="KW-0238">DNA-binding</keyword>
<accession>A0A6I6E6C3</accession>
<dbReference type="SUPFAM" id="SSF46689">
    <property type="entry name" value="Homeodomain-like"/>
    <property type="match status" value="1"/>
</dbReference>
<dbReference type="AlphaFoldDB" id="A0A6I6E6C3"/>
<keyword evidence="3" id="KW-0472">Membrane</keyword>
<dbReference type="InterPro" id="IPR001647">
    <property type="entry name" value="HTH_TetR"/>
</dbReference>